<organism evidence="3 4">
    <name type="scientific">Streptomyces polygonati</name>
    <dbReference type="NCBI Taxonomy" id="1617087"/>
    <lineage>
        <taxon>Bacteria</taxon>
        <taxon>Bacillati</taxon>
        <taxon>Actinomycetota</taxon>
        <taxon>Actinomycetes</taxon>
        <taxon>Kitasatosporales</taxon>
        <taxon>Streptomycetaceae</taxon>
        <taxon>Streptomyces</taxon>
    </lineage>
</organism>
<gene>
    <name evidence="3" type="ORF">ACFO3J_03870</name>
</gene>
<dbReference type="Proteomes" id="UP001595765">
    <property type="component" value="Unassembled WGS sequence"/>
</dbReference>
<protein>
    <recommendedName>
        <fullName evidence="5">DUF4145 domain-containing protein</fullName>
    </recommendedName>
</protein>
<feature type="transmembrane region" description="Helical" evidence="2">
    <location>
        <begin position="72"/>
        <end position="97"/>
    </location>
</feature>
<evidence type="ECO:0000313" key="4">
    <source>
        <dbReference type="Proteomes" id="UP001595765"/>
    </source>
</evidence>
<sequence>MSEFADDSHETQISPDAKRDVEEVSRQISDDLILRARLIADGRGSRMVERGDIYLASRHEGQKRRILAQLTVVRSLIVIIPIILVTVGFTVVIHASAGLHLPAANATVATVSAALGAAIAAATSSITARKTREAAEVATDLSRGATTAIAYEIASAWSDLEMMLQQGTPQNTIENFNIRELINSYTTKNNLPKEFSSELLDILRVRNRVVHRPKEPLTNAEAIEALDKAFGILKKMEELQRRKGEQTSSDNTK</sequence>
<keyword evidence="2" id="KW-1133">Transmembrane helix</keyword>
<evidence type="ECO:0000313" key="3">
    <source>
        <dbReference type="EMBL" id="MFC4030606.1"/>
    </source>
</evidence>
<feature type="region of interest" description="Disordered" evidence="1">
    <location>
        <begin position="1"/>
        <end position="22"/>
    </location>
</feature>
<accession>A0ABV8HGG1</accession>
<keyword evidence="4" id="KW-1185">Reference proteome</keyword>
<feature type="transmembrane region" description="Helical" evidence="2">
    <location>
        <begin position="103"/>
        <end position="122"/>
    </location>
</feature>
<dbReference type="EMBL" id="JBHSBB010000005">
    <property type="protein sequence ID" value="MFC4030606.1"/>
    <property type="molecule type" value="Genomic_DNA"/>
</dbReference>
<name>A0ABV8HGG1_9ACTN</name>
<comment type="caution">
    <text evidence="3">The sequence shown here is derived from an EMBL/GenBank/DDBJ whole genome shotgun (WGS) entry which is preliminary data.</text>
</comment>
<keyword evidence="2" id="KW-0472">Membrane</keyword>
<evidence type="ECO:0008006" key="5">
    <source>
        <dbReference type="Google" id="ProtNLM"/>
    </source>
</evidence>
<evidence type="ECO:0000256" key="2">
    <source>
        <dbReference type="SAM" id="Phobius"/>
    </source>
</evidence>
<dbReference type="RefSeq" id="WP_386426144.1">
    <property type="nucleotide sequence ID" value="NZ_JBHSBB010000005.1"/>
</dbReference>
<keyword evidence="2" id="KW-0812">Transmembrane</keyword>
<proteinExistence type="predicted"/>
<reference evidence="4" key="1">
    <citation type="journal article" date="2019" name="Int. J. Syst. Evol. Microbiol.">
        <title>The Global Catalogue of Microorganisms (GCM) 10K type strain sequencing project: providing services to taxonomists for standard genome sequencing and annotation.</title>
        <authorList>
            <consortium name="The Broad Institute Genomics Platform"/>
            <consortium name="The Broad Institute Genome Sequencing Center for Infectious Disease"/>
            <person name="Wu L."/>
            <person name="Ma J."/>
        </authorList>
    </citation>
    <scope>NUCLEOTIDE SEQUENCE [LARGE SCALE GENOMIC DNA]</scope>
    <source>
        <strain evidence="4">CGMCC 4.7237</strain>
    </source>
</reference>
<evidence type="ECO:0000256" key="1">
    <source>
        <dbReference type="SAM" id="MobiDB-lite"/>
    </source>
</evidence>